<name>A0A5C8PD84_9HYPH</name>
<dbReference type="InterPro" id="IPR029068">
    <property type="entry name" value="Glyas_Bleomycin-R_OHBP_Dase"/>
</dbReference>
<dbReference type="CDD" id="cd06587">
    <property type="entry name" value="VOC"/>
    <property type="match status" value="1"/>
</dbReference>
<dbReference type="Pfam" id="PF00903">
    <property type="entry name" value="Glyoxalase"/>
    <property type="match status" value="1"/>
</dbReference>
<feature type="domain" description="VOC" evidence="1">
    <location>
        <begin position="11"/>
        <end position="118"/>
    </location>
</feature>
<dbReference type="InterPro" id="IPR004360">
    <property type="entry name" value="Glyas_Fos-R_dOase_dom"/>
</dbReference>
<evidence type="ECO:0000259" key="1">
    <source>
        <dbReference type="PROSITE" id="PS51819"/>
    </source>
</evidence>
<proteinExistence type="predicted"/>
<gene>
    <name evidence="2" type="ORF">FHP25_30080</name>
</gene>
<keyword evidence="3" id="KW-1185">Reference proteome</keyword>
<reference evidence="2 3" key="1">
    <citation type="submission" date="2019-06" db="EMBL/GenBank/DDBJ databases">
        <title>New taxonomy in bacterial strain CC-CFT640, isolated from vineyard.</title>
        <authorList>
            <person name="Lin S.-Y."/>
            <person name="Tsai C.-F."/>
            <person name="Young C.-C."/>
        </authorList>
    </citation>
    <scope>NUCLEOTIDE SEQUENCE [LARGE SCALE GENOMIC DNA]</scope>
    <source>
        <strain evidence="2 3">CC-CFT640</strain>
    </source>
</reference>
<dbReference type="EMBL" id="VDUZ01000043">
    <property type="protein sequence ID" value="TXL71480.1"/>
    <property type="molecule type" value="Genomic_DNA"/>
</dbReference>
<dbReference type="PROSITE" id="PS51819">
    <property type="entry name" value="VOC"/>
    <property type="match status" value="1"/>
</dbReference>
<sequence length="118" mass="12780">MPATRKARALGVHHVALAVGDIDAALAFYGRLFEFALLDRSDAWAFLDLSDQFLVLQKTPPDNGRDGSHSGGCQFGLVVDDKDAVLNALADAGITPMPGQLVHFVDPWGNRVRLVCYD</sequence>
<dbReference type="Gene3D" id="3.10.180.10">
    <property type="entry name" value="2,3-Dihydroxybiphenyl 1,2-Dioxygenase, domain 1"/>
    <property type="match status" value="1"/>
</dbReference>
<dbReference type="SUPFAM" id="SSF54593">
    <property type="entry name" value="Glyoxalase/Bleomycin resistance protein/Dihydroxybiphenyl dioxygenase"/>
    <property type="match status" value="1"/>
</dbReference>
<evidence type="ECO:0000313" key="2">
    <source>
        <dbReference type="EMBL" id="TXL71480.1"/>
    </source>
</evidence>
<dbReference type="OrthoDB" id="9798430at2"/>
<dbReference type="Proteomes" id="UP000321638">
    <property type="component" value="Unassembled WGS sequence"/>
</dbReference>
<dbReference type="AlphaFoldDB" id="A0A5C8PD84"/>
<dbReference type="InterPro" id="IPR037523">
    <property type="entry name" value="VOC_core"/>
</dbReference>
<dbReference type="RefSeq" id="WP_147850701.1">
    <property type="nucleotide sequence ID" value="NZ_VDUZ01000043.1"/>
</dbReference>
<organism evidence="2 3">
    <name type="scientific">Vineibacter terrae</name>
    <dbReference type="NCBI Taxonomy" id="2586908"/>
    <lineage>
        <taxon>Bacteria</taxon>
        <taxon>Pseudomonadati</taxon>
        <taxon>Pseudomonadota</taxon>
        <taxon>Alphaproteobacteria</taxon>
        <taxon>Hyphomicrobiales</taxon>
        <taxon>Vineibacter</taxon>
    </lineage>
</organism>
<accession>A0A5C8PD84</accession>
<comment type="caution">
    <text evidence="2">The sequence shown here is derived from an EMBL/GenBank/DDBJ whole genome shotgun (WGS) entry which is preliminary data.</text>
</comment>
<protein>
    <submittedName>
        <fullName evidence="2">VOC family protein</fullName>
    </submittedName>
</protein>
<evidence type="ECO:0000313" key="3">
    <source>
        <dbReference type="Proteomes" id="UP000321638"/>
    </source>
</evidence>